<keyword evidence="3" id="KW-0472">Membrane</keyword>
<dbReference type="RefSeq" id="WP_052139523.1">
    <property type="nucleotide sequence ID" value="NZ_CP006905.1"/>
</dbReference>
<name>A0A0A7FTD9_9CLOT</name>
<feature type="compositionally biased region" description="Polar residues" evidence="2">
    <location>
        <begin position="371"/>
        <end position="407"/>
    </location>
</feature>
<feature type="domain" description="Cell envelope-related transcriptional attenuator" evidence="4">
    <location>
        <begin position="88"/>
        <end position="242"/>
    </location>
</feature>
<evidence type="ECO:0000313" key="5">
    <source>
        <dbReference type="EMBL" id="AIY82862.1"/>
    </source>
</evidence>
<sequence>MRHEEKNNEQDKNKEKKKMSKKKKVLISISIILLLILVSAGVFYFYVRGKIYQQNPGASQDVTYEEQPGITNILLIGTDARKLDEAARADAIIIATIDNNHKKLKLTSIMRDTLAKIPDHGEQKINAALAYGGPDLLMKTINENFNLNLNKYVMVNFGGFKEIIDEVGGIEVDIHDYEIPELNKFIGEYEKVKSPKITETGMQKLDGQQALAYARIRKVGNGDYERTERQRRVIDLVTQKFKDLSPLKYPSVMSSLLPYIKTNIEPFMMLNYAYTASKFPSLTFEQLRVPFSDEISWGGLYKNKGWVLIVDREQNAKIMREFIFDDKTPDANSYSVKEWKEKLASYLNENNEHIKENGPLKDYDDDYIPPVTSSKNENSTQNSTQNKKPVTTPSKDTTNKPSGSKNPNNDEESNKGDSTTGSGSGSGNSTSGGNNQTPGESDNENNNTNKPGTGTGSGSGSGNGTGTGGSTDKEENNQGSANAPETNQ</sequence>
<dbReference type="Pfam" id="PF03816">
    <property type="entry name" value="LytR_cpsA_psr"/>
    <property type="match status" value="1"/>
</dbReference>
<gene>
    <name evidence="5" type="ORF">U729_2038</name>
</gene>
<evidence type="ECO:0000256" key="3">
    <source>
        <dbReference type="SAM" id="Phobius"/>
    </source>
</evidence>
<keyword evidence="3" id="KW-0812">Transmembrane</keyword>
<feature type="compositionally biased region" description="Gly residues" evidence="2">
    <location>
        <begin position="453"/>
        <end position="469"/>
    </location>
</feature>
<evidence type="ECO:0000313" key="6">
    <source>
        <dbReference type="Proteomes" id="UP000030635"/>
    </source>
</evidence>
<dbReference type="Proteomes" id="UP000030635">
    <property type="component" value="Chromosome"/>
</dbReference>
<feature type="region of interest" description="Disordered" evidence="2">
    <location>
        <begin position="354"/>
        <end position="488"/>
    </location>
</feature>
<dbReference type="InterPro" id="IPR004474">
    <property type="entry name" value="LytR_CpsA_psr"/>
</dbReference>
<keyword evidence="3" id="KW-1133">Transmembrane helix</keyword>
<evidence type="ECO:0000256" key="1">
    <source>
        <dbReference type="ARBA" id="ARBA00006068"/>
    </source>
</evidence>
<feature type="transmembrane region" description="Helical" evidence="3">
    <location>
        <begin position="25"/>
        <end position="47"/>
    </location>
</feature>
<keyword evidence="6" id="KW-1185">Reference proteome</keyword>
<accession>A0A0A7FTD9</accession>
<evidence type="ECO:0000256" key="2">
    <source>
        <dbReference type="SAM" id="MobiDB-lite"/>
    </source>
</evidence>
<dbReference type="PANTHER" id="PTHR33392">
    <property type="entry name" value="POLYISOPRENYL-TEICHOIC ACID--PEPTIDOGLYCAN TEICHOIC ACID TRANSFERASE TAGU"/>
    <property type="match status" value="1"/>
</dbReference>
<dbReference type="NCBIfam" id="TIGR00350">
    <property type="entry name" value="lytR_cpsA_psr"/>
    <property type="match status" value="1"/>
</dbReference>
<dbReference type="eggNOG" id="COG1316">
    <property type="taxonomic scope" value="Bacteria"/>
</dbReference>
<dbReference type="KEGG" id="cbv:U729_2038"/>
<dbReference type="HOGENOM" id="CLU_016455_1_3_9"/>
<reference evidence="5 6" key="1">
    <citation type="journal article" date="2015" name="Infect. Genet. Evol.">
        <title>Genomic sequences of six botulinum neurotoxin-producing strains representing three clostridial species illustrate the mobility and diversity of botulinum neurotoxin genes.</title>
        <authorList>
            <person name="Smith T.J."/>
            <person name="Hill K.K."/>
            <person name="Xie G."/>
            <person name="Foley B.T."/>
            <person name="Williamson C.H."/>
            <person name="Foster J.T."/>
            <person name="Johnson S.L."/>
            <person name="Chertkov O."/>
            <person name="Teshima H."/>
            <person name="Gibbons H.S."/>
            <person name="Johnsky L.A."/>
            <person name="Karavis M.A."/>
            <person name="Smith L.A."/>
        </authorList>
    </citation>
    <scope>NUCLEOTIDE SEQUENCE [LARGE SCALE GENOMIC DNA]</scope>
    <source>
        <strain evidence="5">Sullivan</strain>
    </source>
</reference>
<dbReference type="Gene3D" id="3.40.630.190">
    <property type="entry name" value="LCP protein"/>
    <property type="match status" value="1"/>
</dbReference>
<dbReference type="InterPro" id="IPR050922">
    <property type="entry name" value="LytR/CpsA/Psr_CW_biosynth"/>
</dbReference>
<feature type="compositionally biased region" description="Polar residues" evidence="2">
    <location>
        <begin position="477"/>
        <end position="488"/>
    </location>
</feature>
<dbReference type="AlphaFoldDB" id="A0A0A7FTD9"/>
<organism evidence="5 6">
    <name type="scientific">Clostridium baratii str. Sullivan</name>
    <dbReference type="NCBI Taxonomy" id="1415775"/>
    <lineage>
        <taxon>Bacteria</taxon>
        <taxon>Bacillati</taxon>
        <taxon>Bacillota</taxon>
        <taxon>Clostridia</taxon>
        <taxon>Eubacteriales</taxon>
        <taxon>Clostridiaceae</taxon>
        <taxon>Clostridium</taxon>
    </lineage>
</organism>
<dbReference type="EMBL" id="CP006905">
    <property type="protein sequence ID" value="AIY82862.1"/>
    <property type="molecule type" value="Genomic_DNA"/>
</dbReference>
<evidence type="ECO:0000259" key="4">
    <source>
        <dbReference type="Pfam" id="PF03816"/>
    </source>
</evidence>
<comment type="similarity">
    <text evidence="1">Belongs to the LytR/CpsA/Psr (LCP) family.</text>
</comment>
<dbReference type="PANTHER" id="PTHR33392:SF6">
    <property type="entry name" value="POLYISOPRENYL-TEICHOIC ACID--PEPTIDOGLYCAN TEICHOIC ACID TRANSFERASE TAGU"/>
    <property type="match status" value="1"/>
</dbReference>
<proteinExistence type="inferred from homology"/>
<dbReference type="OrthoDB" id="9782542at2"/>
<dbReference type="STRING" id="1561.NPD11_974"/>
<protein>
    <submittedName>
        <fullName evidence="5">Cell envelope-related function transcriptional attenuator common domain protein</fullName>
    </submittedName>
</protein>